<dbReference type="AlphaFoldDB" id="K3Y4F7"/>
<dbReference type="InParanoid" id="K3Y4F7"/>
<name>K3Y4F7_SETIT</name>
<accession>K3Y4F7</accession>
<dbReference type="Gramene" id="KQL10658">
    <property type="protein sequence ID" value="KQL10658"/>
    <property type="gene ID" value="SETIT_009095mg"/>
</dbReference>
<feature type="compositionally biased region" description="Polar residues" evidence="1">
    <location>
        <begin position="1"/>
        <end position="25"/>
    </location>
</feature>
<proteinExistence type="predicted"/>
<keyword evidence="3" id="KW-1185">Reference proteome</keyword>
<dbReference type="EMBL" id="AGNK02002461">
    <property type="status" value="NOT_ANNOTATED_CDS"/>
    <property type="molecule type" value="Genomic_DNA"/>
</dbReference>
<evidence type="ECO:0000313" key="3">
    <source>
        <dbReference type="Proteomes" id="UP000004995"/>
    </source>
</evidence>
<protein>
    <submittedName>
        <fullName evidence="2">Uncharacterized protein</fullName>
    </submittedName>
</protein>
<evidence type="ECO:0000313" key="2">
    <source>
        <dbReference type="EnsemblPlants" id="KQL10658"/>
    </source>
</evidence>
<evidence type="ECO:0000256" key="1">
    <source>
        <dbReference type="SAM" id="MobiDB-lite"/>
    </source>
</evidence>
<feature type="region of interest" description="Disordered" evidence="1">
    <location>
        <begin position="1"/>
        <end position="43"/>
    </location>
</feature>
<dbReference type="Proteomes" id="UP000004995">
    <property type="component" value="Unassembled WGS sequence"/>
</dbReference>
<dbReference type="HOGENOM" id="CLU_3243108_0_0_1"/>
<reference evidence="2" key="2">
    <citation type="submission" date="2018-08" db="UniProtKB">
        <authorList>
            <consortium name="EnsemblPlants"/>
        </authorList>
    </citation>
    <scope>IDENTIFICATION</scope>
    <source>
        <strain evidence="2">Yugu1</strain>
    </source>
</reference>
<organism evidence="2 3">
    <name type="scientific">Setaria italica</name>
    <name type="common">Foxtail millet</name>
    <name type="synonym">Panicum italicum</name>
    <dbReference type="NCBI Taxonomy" id="4555"/>
    <lineage>
        <taxon>Eukaryota</taxon>
        <taxon>Viridiplantae</taxon>
        <taxon>Streptophyta</taxon>
        <taxon>Embryophyta</taxon>
        <taxon>Tracheophyta</taxon>
        <taxon>Spermatophyta</taxon>
        <taxon>Magnoliopsida</taxon>
        <taxon>Liliopsida</taxon>
        <taxon>Poales</taxon>
        <taxon>Poaceae</taxon>
        <taxon>PACMAD clade</taxon>
        <taxon>Panicoideae</taxon>
        <taxon>Panicodae</taxon>
        <taxon>Paniceae</taxon>
        <taxon>Cenchrinae</taxon>
        <taxon>Setaria</taxon>
    </lineage>
</organism>
<sequence length="43" mass="4550">MSFGQPSSDGLSSTPVTKGISGTNPRSRRGWSVAGVTEKRTLR</sequence>
<dbReference type="EnsemblPlants" id="KQL10658">
    <property type="protein sequence ID" value="KQL10658"/>
    <property type="gene ID" value="SETIT_009095mg"/>
</dbReference>
<reference evidence="3" key="1">
    <citation type="journal article" date="2012" name="Nat. Biotechnol.">
        <title>Reference genome sequence of the model plant Setaria.</title>
        <authorList>
            <person name="Bennetzen J.L."/>
            <person name="Schmutz J."/>
            <person name="Wang H."/>
            <person name="Percifield R."/>
            <person name="Hawkins J."/>
            <person name="Pontaroli A.C."/>
            <person name="Estep M."/>
            <person name="Feng L."/>
            <person name="Vaughn J.N."/>
            <person name="Grimwood J."/>
            <person name="Jenkins J."/>
            <person name="Barry K."/>
            <person name="Lindquist E."/>
            <person name="Hellsten U."/>
            <person name="Deshpande S."/>
            <person name="Wang X."/>
            <person name="Wu X."/>
            <person name="Mitros T."/>
            <person name="Triplett J."/>
            <person name="Yang X."/>
            <person name="Ye C.Y."/>
            <person name="Mauro-Herrera M."/>
            <person name="Wang L."/>
            <person name="Li P."/>
            <person name="Sharma M."/>
            <person name="Sharma R."/>
            <person name="Ronald P.C."/>
            <person name="Panaud O."/>
            <person name="Kellogg E.A."/>
            <person name="Brutnell T.P."/>
            <person name="Doust A.N."/>
            <person name="Tuskan G.A."/>
            <person name="Rokhsar D."/>
            <person name="Devos K.M."/>
        </authorList>
    </citation>
    <scope>NUCLEOTIDE SEQUENCE [LARGE SCALE GENOMIC DNA]</scope>
    <source>
        <strain evidence="3">cv. Yugu1</strain>
    </source>
</reference>